<keyword evidence="3" id="KW-1133">Transmembrane helix</keyword>
<organism evidence="4 5">
    <name type="scientific">Actinoalloteichus caeruleus DSM 43889</name>
    <dbReference type="NCBI Taxonomy" id="1120930"/>
    <lineage>
        <taxon>Bacteria</taxon>
        <taxon>Bacillati</taxon>
        <taxon>Actinomycetota</taxon>
        <taxon>Actinomycetes</taxon>
        <taxon>Pseudonocardiales</taxon>
        <taxon>Pseudonocardiaceae</taxon>
        <taxon>Actinoalloteichus</taxon>
        <taxon>Actinoalloteichus cyanogriseus</taxon>
    </lineage>
</organism>
<reference evidence="4 5" key="2">
    <citation type="submission" date="2022-06" db="EMBL/GenBank/DDBJ databases">
        <title>Genomic Encyclopedia of Type Strains, Phase I: the one thousand microbial genomes (KMG-I) project.</title>
        <authorList>
            <person name="Kyrpides N."/>
        </authorList>
    </citation>
    <scope>NUCLEOTIDE SEQUENCE [LARGE SCALE GENOMIC DNA]</scope>
    <source>
        <strain evidence="4 5">DSM 43889</strain>
    </source>
</reference>
<feature type="transmembrane region" description="Helical" evidence="3">
    <location>
        <begin position="60"/>
        <end position="78"/>
    </location>
</feature>
<name>A0ABT1JPN4_ACTCY</name>
<dbReference type="RefSeq" id="WP_051314226.1">
    <property type="nucleotide sequence ID" value="NZ_AUBJ02000001.1"/>
</dbReference>
<protein>
    <recommendedName>
        <fullName evidence="6">Septum formation initiator</fullName>
    </recommendedName>
</protein>
<proteinExistence type="predicted"/>
<accession>A0ABT1JPN4</accession>
<keyword evidence="3" id="KW-0472">Membrane</keyword>
<comment type="caution">
    <text evidence="4">The sequence shown here is derived from an EMBL/GenBank/DDBJ whole genome shotgun (WGS) entry which is preliminary data.</text>
</comment>
<evidence type="ECO:0000256" key="2">
    <source>
        <dbReference type="SAM" id="MobiDB-lite"/>
    </source>
</evidence>
<keyword evidence="3" id="KW-0812">Transmembrane</keyword>
<evidence type="ECO:0000256" key="3">
    <source>
        <dbReference type="SAM" id="Phobius"/>
    </source>
</evidence>
<feature type="coiled-coil region" evidence="1">
    <location>
        <begin position="89"/>
        <end position="116"/>
    </location>
</feature>
<feature type="compositionally biased region" description="Acidic residues" evidence="2">
    <location>
        <begin position="167"/>
        <end position="189"/>
    </location>
</feature>
<sequence length="243" mass="24927">MTTRTPTRGRRERTIGTPVRQAGARSEPRRRDAPSPRRRRRSGLGGLLASSGSKATKAPFVLLVMALLSTGLVATLWLSTAAGDDAYYLEQLQSDVDSLTEETAAMRQDIARQEAAPALAERAQQLGLVAARDPARLVVEPDDSVRVVGTPSPVEAPVAAAGGSAGTDEDSTTGEERDGAEDQAPDGDADPPGGAAGGTGDPTGAAGDEAAQDTSREEAPGHQPGRPVLDAAARDQAGEGGED</sequence>
<gene>
    <name evidence="4" type="ORF">G443_004746</name>
</gene>
<feature type="compositionally biased region" description="Basic and acidic residues" evidence="2">
    <location>
        <begin position="26"/>
        <end position="35"/>
    </location>
</feature>
<evidence type="ECO:0000313" key="5">
    <source>
        <dbReference type="Proteomes" id="UP000791080"/>
    </source>
</evidence>
<feature type="region of interest" description="Disordered" evidence="2">
    <location>
        <begin position="1"/>
        <end position="51"/>
    </location>
</feature>
<dbReference type="Proteomes" id="UP000791080">
    <property type="component" value="Unassembled WGS sequence"/>
</dbReference>
<dbReference type="EMBL" id="AUBJ02000001">
    <property type="protein sequence ID" value="MCP2334476.1"/>
    <property type="molecule type" value="Genomic_DNA"/>
</dbReference>
<reference evidence="4 5" key="1">
    <citation type="submission" date="2013-07" db="EMBL/GenBank/DDBJ databases">
        <authorList>
            <consortium name="DOE Joint Genome Institute"/>
            <person name="Reeve W."/>
            <person name="Huntemann M."/>
            <person name="Han J."/>
            <person name="Chen A."/>
            <person name="Kyrpides N."/>
            <person name="Mavromatis K."/>
            <person name="Markowitz V."/>
            <person name="Palaniappan K."/>
            <person name="Ivanova N."/>
            <person name="Schaumberg A."/>
            <person name="Pati A."/>
            <person name="Liolios K."/>
            <person name="Nordberg H.P."/>
            <person name="Cantor M.N."/>
            <person name="Hua S.X."/>
            <person name="Woyke T."/>
        </authorList>
    </citation>
    <scope>NUCLEOTIDE SEQUENCE [LARGE SCALE GENOMIC DNA]</scope>
    <source>
        <strain evidence="4 5">DSM 43889</strain>
    </source>
</reference>
<evidence type="ECO:0008006" key="6">
    <source>
        <dbReference type="Google" id="ProtNLM"/>
    </source>
</evidence>
<evidence type="ECO:0000313" key="4">
    <source>
        <dbReference type="EMBL" id="MCP2334476.1"/>
    </source>
</evidence>
<feature type="region of interest" description="Disordered" evidence="2">
    <location>
        <begin position="142"/>
        <end position="243"/>
    </location>
</feature>
<keyword evidence="1" id="KW-0175">Coiled coil</keyword>
<keyword evidence="5" id="KW-1185">Reference proteome</keyword>
<evidence type="ECO:0000256" key="1">
    <source>
        <dbReference type="SAM" id="Coils"/>
    </source>
</evidence>